<feature type="compositionally biased region" description="Polar residues" evidence="1">
    <location>
        <begin position="138"/>
        <end position="154"/>
    </location>
</feature>
<dbReference type="EnsemblPlants" id="AUR62018475-RA">
    <property type="protein sequence ID" value="AUR62018475-RA:cds"/>
    <property type="gene ID" value="AUR62018475"/>
</dbReference>
<reference evidence="2" key="2">
    <citation type="submission" date="2021-03" db="UniProtKB">
        <authorList>
            <consortium name="EnsemblPlants"/>
        </authorList>
    </citation>
    <scope>IDENTIFICATION</scope>
</reference>
<dbReference type="PANTHER" id="PTHR33781">
    <property type="entry name" value="PROTEIN PHYTOCHROME KINASE SUBSTRATE 1-RELATED"/>
    <property type="match status" value="1"/>
</dbReference>
<keyword evidence="3" id="KW-1185">Reference proteome</keyword>
<evidence type="ECO:0000313" key="3">
    <source>
        <dbReference type="Proteomes" id="UP000596660"/>
    </source>
</evidence>
<dbReference type="Gramene" id="AUR62018475-RA">
    <property type="protein sequence ID" value="AUR62018475-RA:cds"/>
    <property type="gene ID" value="AUR62018475"/>
</dbReference>
<accession>A0A803LTD1</accession>
<feature type="region of interest" description="Disordered" evidence="1">
    <location>
        <begin position="103"/>
        <end position="186"/>
    </location>
</feature>
<dbReference type="GO" id="GO:0009638">
    <property type="term" value="P:phototropism"/>
    <property type="evidence" value="ECO:0007669"/>
    <property type="project" value="InterPro"/>
</dbReference>
<protein>
    <recommendedName>
        <fullName evidence="4">Protein PHYTOCHROME KINASE SUBSTRATE 4</fullName>
    </recommendedName>
</protein>
<dbReference type="InterPro" id="IPR039615">
    <property type="entry name" value="PKS"/>
</dbReference>
<evidence type="ECO:0000256" key="1">
    <source>
        <dbReference type="SAM" id="MobiDB-lite"/>
    </source>
</evidence>
<sequence>MDQFHDLKQQQNIPKPKFDIIDPSIVRAQFISKKDVSFSSYLHQTQNHQNKYIPPQTGQVRAEDSDQISIFDAAKYFSGLHGDQKEEKNSKAGLDHLASIPPRFSSVSSSIDDNGSNYGGRNSNSNSNNNYRARSFHATPTASSEASWNSQTGLLANPPGSTGVCLTKNLSPNSSTTSTSNATPRWPRISTKWLIPRRKCPCSGKKSVQVEERIESNTPRMVDLRRSTSSNGSSTNYISSSWYSPRQNCPKKGEMIGTTATTVMTNNVAATKAAAGVGSTTACNTNGFTFPILENPPVGVKKMFNVIAEPPRDSLEVYQPRSHPSPKSRRTSYEDDNVLSDGSSDLFEIESFTTTSYPCRDSMDDVVVPVSSFNSSTMKRLGIVCRSNMNNINHLDENEGLDEPMTPSVAPTECYAPSEVSIDWSVTTAEGYDRASLSNFSVSASEVGLYAAMRRESERNNGDGGGGGDHQDNNKRSSKGGGGGKGNNNGGGLLSCRCEKAVSVGPGPIKCSAEGAPPITARHVSGRATQQAHGVAAHVNGRWK</sequence>
<dbReference type="Proteomes" id="UP000596660">
    <property type="component" value="Unplaced"/>
</dbReference>
<evidence type="ECO:0008006" key="4">
    <source>
        <dbReference type="Google" id="ProtNLM"/>
    </source>
</evidence>
<feature type="compositionally biased region" description="Low complexity" evidence="1">
    <location>
        <begin position="167"/>
        <end position="183"/>
    </location>
</feature>
<dbReference type="PANTHER" id="PTHR33781:SF1">
    <property type="entry name" value="PROTEIN PHYTOCHROME KINASE SUBSTRATE 4"/>
    <property type="match status" value="1"/>
</dbReference>
<organism evidence="2 3">
    <name type="scientific">Chenopodium quinoa</name>
    <name type="common">Quinoa</name>
    <dbReference type="NCBI Taxonomy" id="63459"/>
    <lineage>
        <taxon>Eukaryota</taxon>
        <taxon>Viridiplantae</taxon>
        <taxon>Streptophyta</taxon>
        <taxon>Embryophyta</taxon>
        <taxon>Tracheophyta</taxon>
        <taxon>Spermatophyta</taxon>
        <taxon>Magnoliopsida</taxon>
        <taxon>eudicotyledons</taxon>
        <taxon>Gunneridae</taxon>
        <taxon>Pentapetalae</taxon>
        <taxon>Caryophyllales</taxon>
        <taxon>Chenopodiaceae</taxon>
        <taxon>Chenopodioideae</taxon>
        <taxon>Atripliceae</taxon>
        <taxon>Chenopodium</taxon>
    </lineage>
</organism>
<feature type="region of interest" description="Disordered" evidence="1">
    <location>
        <begin position="315"/>
        <end position="339"/>
    </location>
</feature>
<proteinExistence type="predicted"/>
<feature type="compositionally biased region" description="Low complexity" evidence="1">
    <location>
        <begin position="103"/>
        <end position="132"/>
    </location>
</feature>
<evidence type="ECO:0000313" key="2">
    <source>
        <dbReference type="EnsemblPlants" id="AUR62018475-RA:cds"/>
    </source>
</evidence>
<reference evidence="2" key="1">
    <citation type="journal article" date="2017" name="Nature">
        <title>The genome of Chenopodium quinoa.</title>
        <authorList>
            <person name="Jarvis D.E."/>
            <person name="Ho Y.S."/>
            <person name="Lightfoot D.J."/>
            <person name="Schmoeckel S.M."/>
            <person name="Li B."/>
            <person name="Borm T.J.A."/>
            <person name="Ohyanagi H."/>
            <person name="Mineta K."/>
            <person name="Michell C.T."/>
            <person name="Saber N."/>
            <person name="Kharbatia N.M."/>
            <person name="Rupper R.R."/>
            <person name="Sharp A.R."/>
            <person name="Dally N."/>
            <person name="Boughton B.A."/>
            <person name="Woo Y.H."/>
            <person name="Gao G."/>
            <person name="Schijlen E.G.W.M."/>
            <person name="Guo X."/>
            <person name="Momin A.A."/>
            <person name="Negrao S."/>
            <person name="Al-Babili S."/>
            <person name="Gehring C."/>
            <person name="Roessner U."/>
            <person name="Jung C."/>
            <person name="Murphy K."/>
            <person name="Arold S.T."/>
            <person name="Gojobori T."/>
            <person name="van der Linden C.G."/>
            <person name="van Loo E.N."/>
            <person name="Jellen E.N."/>
            <person name="Maughan P.J."/>
            <person name="Tester M."/>
        </authorList>
    </citation>
    <scope>NUCLEOTIDE SEQUENCE [LARGE SCALE GENOMIC DNA]</scope>
    <source>
        <strain evidence="2">cv. PI 614886</strain>
    </source>
</reference>
<feature type="compositionally biased region" description="Gly residues" evidence="1">
    <location>
        <begin position="479"/>
        <end position="489"/>
    </location>
</feature>
<name>A0A803LTD1_CHEQI</name>
<dbReference type="AlphaFoldDB" id="A0A803LTD1"/>
<feature type="region of interest" description="Disordered" evidence="1">
    <location>
        <begin position="457"/>
        <end position="489"/>
    </location>
</feature>